<dbReference type="EMBL" id="MNCJ02000328">
    <property type="protein sequence ID" value="KAF5775811.1"/>
    <property type="molecule type" value="Genomic_DNA"/>
</dbReference>
<dbReference type="Gramene" id="mRNA:HanXRQr2_Chr13g0616221">
    <property type="protein sequence ID" value="CDS:HanXRQr2_Chr13g0616221.1"/>
    <property type="gene ID" value="HanXRQr2_Chr13g0616221"/>
</dbReference>
<protein>
    <submittedName>
        <fullName evidence="1">Uncharacterized protein</fullName>
    </submittedName>
</protein>
<name>A0A9K3HE39_HELAN</name>
<comment type="caution">
    <text evidence="1">The sequence shown here is derived from an EMBL/GenBank/DDBJ whole genome shotgun (WGS) entry which is preliminary data.</text>
</comment>
<sequence>MEHSQFREKSQPMNERFWQCNLQENGVNLRHIMTGSANNNQTVNGISVSSFQSTTLDHPIII</sequence>
<accession>A0A9K3HE39</accession>
<evidence type="ECO:0000313" key="2">
    <source>
        <dbReference type="Proteomes" id="UP000215914"/>
    </source>
</evidence>
<organism evidence="1 2">
    <name type="scientific">Helianthus annuus</name>
    <name type="common">Common sunflower</name>
    <dbReference type="NCBI Taxonomy" id="4232"/>
    <lineage>
        <taxon>Eukaryota</taxon>
        <taxon>Viridiplantae</taxon>
        <taxon>Streptophyta</taxon>
        <taxon>Embryophyta</taxon>
        <taxon>Tracheophyta</taxon>
        <taxon>Spermatophyta</taxon>
        <taxon>Magnoliopsida</taxon>
        <taxon>eudicotyledons</taxon>
        <taxon>Gunneridae</taxon>
        <taxon>Pentapetalae</taxon>
        <taxon>asterids</taxon>
        <taxon>campanulids</taxon>
        <taxon>Asterales</taxon>
        <taxon>Asteraceae</taxon>
        <taxon>Asteroideae</taxon>
        <taxon>Heliantheae alliance</taxon>
        <taxon>Heliantheae</taxon>
        <taxon>Helianthus</taxon>
    </lineage>
</organism>
<proteinExistence type="predicted"/>
<gene>
    <name evidence="1" type="ORF">HanXRQr2_Chr13g0616221</name>
</gene>
<keyword evidence="2" id="KW-1185">Reference proteome</keyword>
<reference evidence="1" key="1">
    <citation type="journal article" date="2017" name="Nature">
        <title>The sunflower genome provides insights into oil metabolism, flowering and Asterid evolution.</title>
        <authorList>
            <person name="Badouin H."/>
            <person name="Gouzy J."/>
            <person name="Grassa C.J."/>
            <person name="Murat F."/>
            <person name="Staton S.E."/>
            <person name="Cottret L."/>
            <person name="Lelandais-Briere C."/>
            <person name="Owens G.L."/>
            <person name="Carrere S."/>
            <person name="Mayjonade B."/>
            <person name="Legrand L."/>
            <person name="Gill N."/>
            <person name="Kane N.C."/>
            <person name="Bowers J.E."/>
            <person name="Hubner S."/>
            <person name="Bellec A."/>
            <person name="Berard A."/>
            <person name="Berges H."/>
            <person name="Blanchet N."/>
            <person name="Boniface M.C."/>
            <person name="Brunel D."/>
            <person name="Catrice O."/>
            <person name="Chaidir N."/>
            <person name="Claudel C."/>
            <person name="Donnadieu C."/>
            <person name="Faraut T."/>
            <person name="Fievet G."/>
            <person name="Helmstetter N."/>
            <person name="King M."/>
            <person name="Knapp S.J."/>
            <person name="Lai Z."/>
            <person name="Le Paslier M.C."/>
            <person name="Lippi Y."/>
            <person name="Lorenzon L."/>
            <person name="Mandel J.R."/>
            <person name="Marage G."/>
            <person name="Marchand G."/>
            <person name="Marquand E."/>
            <person name="Bret-Mestries E."/>
            <person name="Morien E."/>
            <person name="Nambeesan S."/>
            <person name="Nguyen T."/>
            <person name="Pegot-Espagnet P."/>
            <person name="Pouilly N."/>
            <person name="Raftis F."/>
            <person name="Sallet E."/>
            <person name="Schiex T."/>
            <person name="Thomas J."/>
            <person name="Vandecasteele C."/>
            <person name="Vares D."/>
            <person name="Vear F."/>
            <person name="Vautrin S."/>
            <person name="Crespi M."/>
            <person name="Mangin B."/>
            <person name="Burke J.M."/>
            <person name="Salse J."/>
            <person name="Munos S."/>
            <person name="Vincourt P."/>
            <person name="Rieseberg L.H."/>
            <person name="Langlade N.B."/>
        </authorList>
    </citation>
    <scope>NUCLEOTIDE SEQUENCE</scope>
    <source>
        <tissue evidence="1">Leaves</tissue>
    </source>
</reference>
<reference evidence="1" key="2">
    <citation type="submission" date="2020-06" db="EMBL/GenBank/DDBJ databases">
        <title>Helianthus annuus Genome sequencing and assembly Release 2.</title>
        <authorList>
            <person name="Gouzy J."/>
            <person name="Langlade N."/>
            <person name="Munos S."/>
        </authorList>
    </citation>
    <scope>NUCLEOTIDE SEQUENCE</scope>
    <source>
        <tissue evidence="1">Leaves</tissue>
    </source>
</reference>
<evidence type="ECO:0000313" key="1">
    <source>
        <dbReference type="EMBL" id="KAF5775811.1"/>
    </source>
</evidence>
<dbReference type="AlphaFoldDB" id="A0A9K3HE39"/>
<dbReference type="Proteomes" id="UP000215914">
    <property type="component" value="Unassembled WGS sequence"/>
</dbReference>